<name>A0A8X7TEY8_BRACI</name>
<dbReference type="AlphaFoldDB" id="A0A8X7TEY8"/>
<comment type="caution">
    <text evidence="1">The sequence shown here is derived from an EMBL/GenBank/DDBJ whole genome shotgun (WGS) entry which is preliminary data.</text>
</comment>
<evidence type="ECO:0000313" key="1">
    <source>
        <dbReference type="EMBL" id="KAG2239595.1"/>
    </source>
</evidence>
<gene>
    <name evidence="1" type="ORF">Bca52824_091553</name>
</gene>
<dbReference type="EMBL" id="JAAMPC010001594">
    <property type="protein sequence ID" value="KAG2239595.1"/>
    <property type="molecule type" value="Genomic_DNA"/>
</dbReference>
<dbReference type="OrthoDB" id="584477at2759"/>
<keyword evidence="2" id="KW-1185">Reference proteome</keyword>
<evidence type="ECO:0000313" key="2">
    <source>
        <dbReference type="Proteomes" id="UP000886595"/>
    </source>
</evidence>
<proteinExistence type="predicted"/>
<organism evidence="1 2">
    <name type="scientific">Brassica carinata</name>
    <name type="common">Ethiopian mustard</name>
    <name type="synonym">Abyssinian cabbage</name>
    <dbReference type="NCBI Taxonomy" id="52824"/>
    <lineage>
        <taxon>Eukaryota</taxon>
        <taxon>Viridiplantae</taxon>
        <taxon>Streptophyta</taxon>
        <taxon>Embryophyta</taxon>
        <taxon>Tracheophyta</taxon>
        <taxon>Spermatophyta</taxon>
        <taxon>Magnoliopsida</taxon>
        <taxon>eudicotyledons</taxon>
        <taxon>Gunneridae</taxon>
        <taxon>Pentapetalae</taxon>
        <taxon>rosids</taxon>
        <taxon>malvids</taxon>
        <taxon>Brassicales</taxon>
        <taxon>Brassicaceae</taxon>
        <taxon>Brassiceae</taxon>
        <taxon>Brassica</taxon>
    </lineage>
</organism>
<dbReference type="Proteomes" id="UP000886595">
    <property type="component" value="Unassembled WGS sequence"/>
</dbReference>
<sequence length="158" mass="18077">MQRDKAMKREALANPWYESFGFSLLETLINPDDSSIYGAVYMYKHYDSYQKTLFGETSALRDCVSRHDAKFSNLEVRYENVRCLLNILNQEKGLIMPNEQSKMCCPIPTSIQNLSGSRDTSGSRHSVGGREEHGKIWITPQDLCIQPAPLGFSCRRNY</sequence>
<reference evidence="1 2" key="1">
    <citation type="submission" date="2020-02" db="EMBL/GenBank/DDBJ databases">
        <authorList>
            <person name="Ma Q."/>
            <person name="Huang Y."/>
            <person name="Song X."/>
            <person name="Pei D."/>
        </authorList>
    </citation>
    <scope>NUCLEOTIDE SEQUENCE [LARGE SCALE GENOMIC DNA]</scope>
    <source>
        <strain evidence="1">Sxm20200214</strain>
        <tissue evidence="1">Leaf</tissue>
    </source>
</reference>
<accession>A0A8X7TEY8</accession>
<protein>
    <submittedName>
        <fullName evidence="1">Uncharacterized protein</fullName>
    </submittedName>
</protein>